<dbReference type="OrthoDB" id="1264017at2"/>
<dbReference type="STRING" id="525373.HMPREF0766_12201"/>
<reference evidence="1" key="1">
    <citation type="submission" date="2010-07" db="EMBL/GenBank/DDBJ databases">
        <authorList>
            <person name="Muzny D."/>
            <person name="Qin X."/>
            <person name="Buhay C."/>
            <person name="Dugan-Rocha S."/>
            <person name="Ding Y."/>
            <person name="Chen G."/>
            <person name="Hawes A."/>
            <person name="Holder M."/>
            <person name="Jhangiani S."/>
            <person name="Johnson A."/>
            <person name="Khan Z."/>
            <person name="Li Z."/>
            <person name="Liu W."/>
            <person name="Liu X."/>
            <person name="Perez L."/>
            <person name="Shen H."/>
            <person name="Wang Q."/>
            <person name="Watt J."/>
            <person name="Xi L."/>
            <person name="Xin Y."/>
            <person name="Zhou J."/>
            <person name="Deng J."/>
            <person name="Jiang H."/>
            <person name="Liu Y."/>
            <person name="Qu J."/>
            <person name="Song X.-Z."/>
            <person name="Zhang L."/>
            <person name="Villasana D."/>
            <person name="Johnson A."/>
            <person name="Liu J."/>
            <person name="Liyanage D."/>
            <person name="Lorensuhewa L."/>
            <person name="Robinson T."/>
            <person name="Song A."/>
            <person name="Song B.-B."/>
            <person name="Dinh H."/>
            <person name="Thornton R."/>
            <person name="Coyle M."/>
            <person name="Francisco L."/>
            <person name="Jackson L."/>
            <person name="Javaid M."/>
            <person name="Korchina V."/>
            <person name="Kovar C."/>
            <person name="Mata R."/>
            <person name="Mathew T."/>
            <person name="Ngo R."/>
            <person name="Nguyen L."/>
            <person name="Nguyen N."/>
            <person name="Okwuonu G."/>
            <person name="Ongeri F."/>
            <person name="Pham C."/>
            <person name="Simmons D."/>
            <person name="Wilczek-Boney K."/>
            <person name="Hale W."/>
            <person name="Jakkamsetti A."/>
            <person name="Pham P."/>
            <person name="Ruth R."/>
            <person name="San Lucas F."/>
            <person name="Warren J."/>
            <person name="Zhang J."/>
            <person name="Zhao Z."/>
            <person name="Zhou C."/>
            <person name="Zhu D."/>
            <person name="Lee S."/>
            <person name="Bess C."/>
            <person name="Blankenburg K."/>
            <person name="Forbes L."/>
            <person name="Fu Q."/>
            <person name="Gubbala S."/>
            <person name="Hirani K."/>
            <person name="Jayaseelan J.C."/>
            <person name="Lara F."/>
            <person name="Munidasa M."/>
            <person name="Palculict T."/>
            <person name="Patil S."/>
            <person name="Pu L.-L."/>
            <person name="Saada N."/>
            <person name="Tang L."/>
            <person name="Weissenberger G."/>
            <person name="Zhu Y."/>
            <person name="Hemphill L."/>
            <person name="Shang Y."/>
            <person name="Youmans B."/>
            <person name="Ayvaz T."/>
            <person name="Ross M."/>
            <person name="Santibanez J."/>
            <person name="Aqrawi P."/>
            <person name="Gross S."/>
            <person name="Joshi V."/>
            <person name="Fowler G."/>
            <person name="Nazareth L."/>
            <person name="Reid J."/>
            <person name="Worley K."/>
            <person name="Petrosino J."/>
            <person name="Highlander S."/>
            <person name="Gibbs R."/>
        </authorList>
    </citation>
    <scope>NUCLEOTIDE SEQUENCE [LARGE SCALE GENOMIC DNA]</scope>
    <source>
        <strain evidence="1">ATCC 33861</strain>
    </source>
</reference>
<evidence type="ECO:0000313" key="1">
    <source>
        <dbReference type="EMBL" id="EFK58209.1"/>
    </source>
</evidence>
<evidence type="ECO:0000313" key="2">
    <source>
        <dbReference type="Proteomes" id="UP000006258"/>
    </source>
</evidence>
<dbReference type="GeneID" id="95430132"/>
<name>D7VLU7_SPHSI</name>
<protein>
    <submittedName>
        <fullName evidence="1">Uncharacterized protein</fullName>
    </submittedName>
</protein>
<proteinExistence type="predicted"/>
<dbReference type="Proteomes" id="UP000006258">
    <property type="component" value="Unassembled WGS sequence"/>
</dbReference>
<sequence length="91" mass="9903">MSQYKIGTTLTGQTVKETTKAVTREIVKDAKGNLTDGVYTVSKEAMKKHVVGGVQGKSIFYPTLDPEQAVLKAAQNKRQMSLGHGLEIKPK</sequence>
<comment type="caution">
    <text evidence="1">The sequence shown here is derived from an EMBL/GenBank/DDBJ whole genome shotgun (WGS) entry which is preliminary data.</text>
</comment>
<gene>
    <name evidence="1" type="ORF">HMPREF0766_12201</name>
</gene>
<organism evidence="1 2">
    <name type="scientific">Sphingobacterium spiritivorum ATCC 33861</name>
    <dbReference type="NCBI Taxonomy" id="525373"/>
    <lineage>
        <taxon>Bacteria</taxon>
        <taxon>Pseudomonadati</taxon>
        <taxon>Bacteroidota</taxon>
        <taxon>Sphingobacteriia</taxon>
        <taxon>Sphingobacteriales</taxon>
        <taxon>Sphingobacteriaceae</taxon>
        <taxon>Sphingobacterium</taxon>
    </lineage>
</organism>
<dbReference type="RefSeq" id="WP_003001597.1">
    <property type="nucleotide sequence ID" value="NZ_GL379776.1"/>
</dbReference>
<keyword evidence="2" id="KW-1185">Reference proteome</keyword>
<dbReference type="AlphaFoldDB" id="D7VLU7"/>
<dbReference type="EMBL" id="ACHA02000010">
    <property type="protein sequence ID" value="EFK58209.1"/>
    <property type="molecule type" value="Genomic_DNA"/>
</dbReference>
<dbReference type="HOGENOM" id="CLU_2425426_0_0_10"/>
<accession>D7VLU7</accession>